<organism evidence="1 2">
    <name type="scientific">Filibacter tadaridae</name>
    <dbReference type="NCBI Taxonomy" id="2483811"/>
    <lineage>
        <taxon>Bacteria</taxon>
        <taxon>Bacillati</taxon>
        <taxon>Bacillota</taxon>
        <taxon>Bacilli</taxon>
        <taxon>Bacillales</taxon>
        <taxon>Caryophanaceae</taxon>
        <taxon>Filibacter</taxon>
    </lineage>
</organism>
<evidence type="ECO:0000313" key="1">
    <source>
        <dbReference type="EMBL" id="VDC29864.1"/>
    </source>
</evidence>
<evidence type="ECO:0000313" key="2">
    <source>
        <dbReference type="Proteomes" id="UP000270468"/>
    </source>
</evidence>
<dbReference type="Proteomes" id="UP000270468">
    <property type="component" value="Unassembled WGS sequence"/>
</dbReference>
<evidence type="ECO:0008006" key="3">
    <source>
        <dbReference type="Google" id="ProtNLM"/>
    </source>
</evidence>
<sequence>MKFTVRTIILLLVVNSLLLYMHYNQAGNVVAKKDTVATYTQEIEVINREDALYIRHHFSELPSGRHEIVWPATSISHSCYTEEAPSCSRLDESATAFVEGENNQQSISYEIPKDRPMLKTRLFKESFVALRDASAVSTLFHLTDETKNGGLWVNGLKRVGHKKMEHIDYSLFRGAGEVKDLYWQKDDLPILYDGDRLTVYSAEKGLALLKEADAALKEIKAKHSTVVIDANKPALEATRFSVVNHTDIADLSDSLLSNAIHSRFSISNKEDLTAEVTAAILIQKATGSKRSRKAYSMLTESLSTNELEKLRRQLVVQSGNKLNAKTLDKMIGVVTGYKTEFFARNGEGSRQPLHPFLIEDPRKVKVDSSVKPEIGVVLKDGKEWYPAREILSSMGYKVTSNKQSLYIENEVRKFRFPMKELFYVYNEQRYDLSSTPFKALEGDYYFEENAFIRFFLLSIEKSADSITIISKTSFKKGG</sequence>
<dbReference type="OrthoDB" id="2431422at2"/>
<gene>
    <name evidence="1" type="ORF">FILTAD_02416</name>
</gene>
<reference evidence="1 2" key="1">
    <citation type="submission" date="2018-11" db="EMBL/GenBank/DDBJ databases">
        <authorList>
            <person name="Criscuolo A."/>
        </authorList>
    </citation>
    <scope>NUCLEOTIDE SEQUENCE [LARGE SCALE GENOMIC DNA]</scope>
    <source>
        <strain evidence="1">ATB-66</strain>
    </source>
</reference>
<keyword evidence="2" id="KW-1185">Reference proteome</keyword>
<dbReference type="AlphaFoldDB" id="A0A3P5X4Q2"/>
<proteinExistence type="predicted"/>
<name>A0A3P5X4Q2_9BACL</name>
<accession>A0A3P5X4Q2</accession>
<protein>
    <recommendedName>
        <fullName evidence="3">Copper amine oxidase-like N-terminal domain-containing protein</fullName>
    </recommendedName>
</protein>
<dbReference type="RefSeq" id="WP_124071030.1">
    <property type="nucleotide sequence ID" value="NZ_CBCRXF010000001.1"/>
</dbReference>
<dbReference type="EMBL" id="UXAV01000042">
    <property type="protein sequence ID" value="VDC29864.1"/>
    <property type="molecule type" value="Genomic_DNA"/>
</dbReference>